<feature type="domain" description="DUF305" evidence="3">
    <location>
        <begin position="124"/>
        <end position="184"/>
    </location>
</feature>
<dbReference type="InterPro" id="IPR012347">
    <property type="entry name" value="Ferritin-like"/>
</dbReference>
<dbReference type="InterPro" id="IPR005183">
    <property type="entry name" value="DUF305_CopM-like"/>
</dbReference>
<feature type="transmembrane region" description="Helical" evidence="2">
    <location>
        <begin position="70"/>
        <end position="90"/>
    </location>
</feature>
<evidence type="ECO:0000256" key="2">
    <source>
        <dbReference type="SAM" id="Phobius"/>
    </source>
</evidence>
<keyword evidence="2" id="KW-0472">Membrane</keyword>
<dbReference type="EMBL" id="JBHSLD010000013">
    <property type="protein sequence ID" value="MFC5381803.1"/>
    <property type="molecule type" value="Genomic_DNA"/>
</dbReference>
<dbReference type="Gene3D" id="1.20.1260.10">
    <property type="match status" value="1"/>
</dbReference>
<evidence type="ECO:0000256" key="1">
    <source>
        <dbReference type="SAM" id="MobiDB-lite"/>
    </source>
</evidence>
<protein>
    <submittedName>
        <fullName evidence="4">DUF305 domain-containing protein</fullName>
    </submittedName>
</protein>
<dbReference type="Pfam" id="PF03713">
    <property type="entry name" value="DUF305"/>
    <property type="match status" value="1"/>
</dbReference>
<reference evidence="5" key="1">
    <citation type="journal article" date="2019" name="Int. J. Syst. Evol. Microbiol.">
        <title>The Global Catalogue of Microorganisms (GCM) 10K type strain sequencing project: providing services to taxonomists for standard genome sequencing and annotation.</title>
        <authorList>
            <consortium name="The Broad Institute Genomics Platform"/>
            <consortium name="The Broad Institute Genome Sequencing Center for Infectious Disease"/>
            <person name="Wu L."/>
            <person name="Ma J."/>
        </authorList>
    </citation>
    <scope>NUCLEOTIDE SEQUENCE [LARGE SCALE GENOMIC DNA]</scope>
    <source>
        <strain evidence="5">CCUG 43114</strain>
    </source>
</reference>
<proteinExistence type="predicted"/>
<evidence type="ECO:0000313" key="5">
    <source>
        <dbReference type="Proteomes" id="UP001596122"/>
    </source>
</evidence>
<evidence type="ECO:0000313" key="4">
    <source>
        <dbReference type="EMBL" id="MFC5381803.1"/>
    </source>
</evidence>
<name>A0ABW0GPA8_9MICO</name>
<accession>A0ABW0GPA8</accession>
<comment type="caution">
    <text evidence="4">The sequence shown here is derived from an EMBL/GenBank/DDBJ whole genome shotgun (WGS) entry which is preliminary data.</text>
</comment>
<sequence>MAHDTRDDDRTAQHGRGGDQGDGGHDRGHGGGGMYLRFAAMIGTAMVVMYFTMYVGSWEWSHVRFSESRVFMALTMGGTMGLIMLGWMLNMYRSTRNNVIIVLASLLLFGGGVYLDRSQVTVDDTGWMSAMIPHHSLAITRSERADIDDVRVCRLAVEISEAQRREIDEMEWLIADIEENGIAATVDEAEERPVPDFPAEALRDCPGGG</sequence>
<keyword evidence="2" id="KW-0812">Transmembrane</keyword>
<feature type="transmembrane region" description="Helical" evidence="2">
    <location>
        <begin position="97"/>
        <end position="115"/>
    </location>
</feature>
<feature type="region of interest" description="Disordered" evidence="1">
    <location>
        <begin position="1"/>
        <end position="28"/>
    </location>
</feature>
<dbReference type="RefSeq" id="WP_340271182.1">
    <property type="nucleotide sequence ID" value="NZ_JBBEOG010000009.1"/>
</dbReference>
<gene>
    <name evidence="4" type="ORF">ACFPJ6_13520</name>
</gene>
<feature type="transmembrane region" description="Helical" evidence="2">
    <location>
        <begin position="35"/>
        <end position="58"/>
    </location>
</feature>
<organism evidence="4 5">
    <name type="scientific">Aquipuribacter nitratireducens</name>
    <dbReference type="NCBI Taxonomy" id="650104"/>
    <lineage>
        <taxon>Bacteria</taxon>
        <taxon>Bacillati</taxon>
        <taxon>Actinomycetota</taxon>
        <taxon>Actinomycetes</taxon>
        <taxon>Micrococcales</taxon>
        <taxon>Intrasporangiaceae</taxon>
        <taxon>Aquipuribacter</taxon>
    </lineage>
</organism>
<keyword evidence="2" id="KW-1133">Transmembrane helix</keyword>
<keyword evidence="5" id="KW-1185">Reference proteome</keyword>
<evidence type="ECO:0000259" key="3">
    <source>
        <dbReference type="Pfam" id="PF03713"/>
    </source>
</evidence>
<dbReference type="Proteomes" id="UP001596122">
    <property type="component" value="Unassembled WGS sequence"/>
</dbReference>